<name>A0A5K7ZKL5_9BACT</name>
<dbReference type="AlphaFoldDB" id="A0A5K7ZKL5"/>
<evidence type="ECO:0000313" key="2">
    <source>
        <dbReference type="Proteomes" id="UP000425960"/>
    </source>
</evidence>
<dbReference type="KEGG" id="dov:DSCO28_07550"/>
<dbReference type="Proteomes" id="UP000425960">
    <property type="component" value="Chromosome"/>
</dbReference>
<gene>
    <name evidence="1" type="ORF">DSCO28_07550</name>
</gene>
<evidence type="ECO:0000313" key="1">
    <source>
        <dbReference type="EMBL" id="BBO80189.1"/>
    </source>
</evidence>
<organism evidence="1 2">
    <name type="scientific">Desulfosarcina ovata subsp. sediminis</name>
    <dbReference type="NCBI Taxonomy" id="885957"/>
    <lineage>
        <taxon>Bacteria</taxon>
        <taxon>Pseudomonadati</taxon>
        <taxon>Thermodesulfobacteriota</taxon>
        <taxon>Desulfobacteria</taxon>
        <taxon>Desulfobacterales</taxon>
        <taxon>Desulfosarcinaceae</taxon>
        <taxon>Desulfosarcina</taxon>
    </lineage>
</organism>
<dbReference type="EMBL" id="AP021876">
    <property type="protein sequence ID" value="BBO80189.1"/>
    <property type="molecule type" value="Genomic_DNA"/>
</dbReference>
<reference evidence="1 2" key="1">
    <citation type="submission" date="2019-11" db="EMBL/GenBank/DDBJ databases">
        <title>Comparative genomics of hydrocarbon-degrading Desulfosarcina strains.</title>
        <authorList>
            <person name="Watanabe M."/>
            <person name="Kojima H."/>
            <person name="Fukui M."/>
        </authorList>
    </citation>
    <scope>NUCLEOTIDE SEQUENCE [LARGE SCALE GENOMIC DNA]</scope>
    <source>
        <strain evidence="1 2">28bB2T</strain>
    </source>
</reference>
<accession>A0A5K7ZKL5</accession>
<protein>
    <submittedName>
        <fullName evidence="1">Uncharacterized protein</fullName>
    </submittedName>
</protein>
<dbReference type="RefSeq" id="WP_155321210.1">
    <property type="nucleotide sequence ID" value="NZ_AP021876.1"/>
</dbReference>
<proteinExistence type="predicted"/>
<sequence length="149" mass="17276">MNRAKTAYKKIYKNSIIDRQFIPIEKYGSRLVELTAYDDGEIQIGSEDGETYTITVEDIEKAVAAYRWTNGDVWADVRNERIRQDQKNGGVEHDDNHFPAEWCELINAYATWAKTMESFDNLEKYRRRMIQVAALAIAAVESHDRLIGR</sequence>